<protein>
    <submittedName>
        <fullName evidence="5">Antiporter inner membrane protein</fullName>
    </submittedName>
</protein>
<dbReference type="PANTHER" id="PTHR43384:SF6">
    <property type="entry name" value="SEPTUM SITE-DETERMINING PROTEIN MIND HOMOLOG, CHLOROPLASTIC"/>
    <property type="match status" value="1"/>
</dbReference>
<feature type="domain" description="CobQ/CobB/MinD/ParA nucleotide binding" evidence="4">
    <location>
        <begin position="158"/>
        <end position="389"/>
    </location>
</feature>
<dbReference type="Gene3D" id="3.40.50.300">
    <property type="entry name" value="P-loop containing nucleotide triphosphate hydrolases"/>
    <property type="match status" value="1"/>
</dbReference>
<dbReference type="InterPro" id="IPR050625">
    <property type="entry name" value="ParA/MinD_ATPase"/>
</dbReference>
<dbReference type="InterPro" id="IPR027417">
    <property type="entry name" value="P-loop_NTPase"/>
</dbReference>
<keyword evidence="2" id="KW-0067">ATP-binding</keyword>
<gene>
    <name evidence="5" type="ORF">BN1051_02011</name>
</gene>
<dbReference type="GO" id="GO:0009898">
    <property type="term" value="C:cytoplasmic side of plasma membrane"/>
    <property type="evidence" value="ECO:0007669"/>
    <property type="project" value="TreeGrafter"/>
</dbReference>
<dbReference type="EMBL" id="LN483071">
    <property type="protein sequence ID" value="CEA08654.1"/>
    <property type="molecule type" value="Genomic_DNA"/>
</dbReference>
<dbReference type="GO" id="GO:0051782">
    <property type="term" value="P:negative regulation of cell division"/>
    <property type="evidence" value="ECO:0007669"/>
    <property type="project" value="TreeGrafter"/>
</dbReference>
<proteinExistence type="predicted"/>
<evidence type="ECO:0000256" key="2">
    <source>
        <dbReference type="ARBA" id="ARBA00022840"/>
    </source>
</evidence>
<dbReference type="GO" id="GO:0016887">
    <property type="term" value="F:ATP hydrolysis activity"/>
    <property type="evidence" value="ECO:0007669"/>
    <property type="project" value="TreeGrafter"/>
</dbReference>
<feature type="region of interest" description="Disordered" evidence="3">
    <location>
        <begin position="121"/>
        <end position="162"/>
    </location>
</feature>
<name>A0A078MQU7_9MICC</name>
<dbReference type="SUPFAM" id="SSF52540">
    <property type="entry name" value="P-loop containing nucleoside triphosphate hydrolases"/>
    <property type="match status" value="1"/>
</dbReference>
<dbReference type="GO" id="GO:0005524">
    <property type="term" value="F:ATP binding"/>
    <property type="evidence" value="ECO:0007669"/>
    <property type="project" value="UniProtKB-KW"/>
</dbReference>
<sequence length="430" mass="43315">MSIPVLTAGGGAAAPVADLVRLDGSLSLIRHCEELPELIAACQAGLARAAVITDEGADLTAALAERVAAAGVALVVLADTPAAQRRLDALGVRHVPAAAGAAALAAAVQAAVSETIAHSGRSLSDPASAFGGPGSGPEAPAAAVPEEPEQRPARTTAVWGPAGAPGRTTVAVNLAAEAAAAGARVLLIDADTYGGSIAVHLGLLDEAAGTAQGCRLADQGMLDAEALQRIAAEVVLGRTGRLLVLTGIPRAGRWTEVRPAALSALLARARSMVDEVVVDVGFSLEADEEASFDVMAPRRNGATLRVLELADRIIAVGAADSVGVPRLVRGLEDLAEAVPTASPLVVLNKVRAAAVGRSPEAQLRRTWERFAPGSIHAFLPWDPAAADAALLAGSTLLEAAPGSQLRSAVASLAGAAAGSRSRFRRRSGAK</sequence>
<dbReference type="InterPro" id="IPR002586">
    <property type="entry name" value="CobQ/CobB/MinD/ParA_Nub-bd_dom"/>
</dbReference>
<dbReference type="Pfam" id="PF01656">
    <property type="entry name" value="CbiA"/>
    <property type="match status" value="1"/>
</dbReference>
<dbReference type="AlphaFoldDB" id="A0A078MQU7"/>
<dbReference type="PATRIC" id="fig|1461584.3.peg.1988"/>
<dbReference type="GO" id="GO:0005829">
    <property type="term" value="C:cytosol"/>
    <property type="evidence" value="ECO:0007669"/>
    <property type="project" value="TreeGrafter"/>
</dbReference>
<evidence type="ECO:0000256" key="1">
    <source>
        <dbReference type="ARBA" id="ARBA00022741"/>
    </source>
</evidence>
<accession>A0A078MQU7</accession>
<organism evidence="5">
    <name type="scientific">Arthrobacter saudimassiliensis</name>
    <dbReference type="NCBI Taxonomy" id="1461584"/>
    <lineage>
        <taxon>Bacteria</taxon>
        <taxon>Bacillati</taxon>
        <taxon>Actinomycetota</taxon>
        <taxon>Actinomycetes</taxon>
        <taxon>Micrococcales</taxon>
        <taxon>Micrococcaceae</taxon>
        <taxon>Arthrobacter</taxon>
    </lineage>
</organism>
<evidence type="ECO:0000256" key="3">
    <source>
        <dbReference type="SAM" id="MobiDB-lite"/>
    </source>
</evidence>
<evidence type="ECO:0000313" key="5">
    <source>
        <dbReference type="EMBL" id="CEA08654.1"/>
    </source>
</evidence>
<feature type="compositionally biased region" description="Low complexity" evidence="3">
    <location>
        <begin position="126"/>
        <end position="145"/>
    </location>
</feature>
<reference evidence="5" key="1">
    <citation type="submission" date="2014-07" db="EMBL/GenBank/DDBJ databases">
        <authorList>
            <person name="Urmite Genomes Urmite Genomes"/>
        </authorList>
    </citation>
    <scope>NUCLEOTIDE SEQUENCE</scope>
    <source>
        <strain evidence="5">11W110_air</strain>
    </source>
</reference>
<dbReference type="PANTHER" id="PTHR43384">
    <property type="entry name" value="SEPTUM SITE-DETERMINING PROTEIN MIND HOMOLOG, CHLOROPLASTIC-RELATED"/>
    <property type="match status" value="1"/>
</dbReference>
<evidence type="ECO:0000259" key="4">
    <source>
        <dbReference type="Pfam" id="PF01656"/>
    </source>
</evidence>
<keyword evidence="1" id="KW-0547">Nucleotide-binding</keyword>